<sequence>LGELRVGDDGDGVRIRKGNFSMADTNGRGKRIGLSRKTNHRCQDSIPDLSSTINTEFSSMDPYTQATSPTAGFDFKNWFEGVYEEHRRYLNDDDSRPQNM</sequence>
<evidence type="ECO:0000256" key="1">
    <source>
        <dbReference type="SAM" id="MobiDB-lite"/>
    </source>
</evidence>
<name>A0A0B6YF09_9EUPU</name>
<feature type="non-terminal residue" evidence="2">
    <location>
        <position position="1"/>
    </location>
</feature>
<gene>
    <name evidence="2" type="primary">ORF23597</name>
</gene>
<organism evidence="2">
    <name type="scientific">Arion vulgaris</name>
    <dbReference type="NCBI Taxonomy" id="1028688"/>
    <lineage>
        <taxon>Eukaryota</taxon>
        <taxon>Metazoa</taxon>
        <taxon>Spiralia</taxon>
        <taxon>Lophotrochozoa</taxon>
        <taxon>Mollusca</taxon>
        <taxon>Gastropoda</taxon>
        <taxon>Heterobranchia</taxon>
        <taxon>Euthyneura</taxon>
        <taxon>Panpulmonata</taxon>
        <taxon>Eupulmonata</taxon>
        <taxon>Stylommatophora</taxon>
        <taxon>Helicina</taxon>
        <taxon>Arionoidea</taxon>
        <taxon>Arionidae</taxon>
        <taxon>Arion</taxon>
    </lineage>
</organism>
<reference evidence="2" key="1">
    <citation type="submission" date="2014-12" db="EMBL/GenBank/DDBJ databases">
        <title>Insight into the proteome of Arion vulgaris.</title>
        <authorList>
            <person name="Aradska J."/>
            <person name="Bulat T."/>
            <person name="Smidak R."/>
            <person name="Sarate P."/>
            <person name="Gangsoo J."/>
            <person name="Sialana F."/>
            <person name="Bilban M."/>
            <person name="Lubec G."/>
        </authorList>
    </citation>
    <scope>NUCLEOTIDE SEQUENCE</scope>
    <source>
        <tissue evidence="2">Skin</tissue>
    </source>
</reference>
<protein>
    <submittedName>
        <fullName evidence="2">Uncharacterized protein</fullName>
    </submittedName>
</protein>
<proteinExistence type="predicted"/>
<evidence type="ECO:0000313" key="2">
    <source>
        <dbReference type="EMBL" id="CEK54764.1"/>
    </source>
</evidence>
<feature type="non-terminal residue" evidence="2">
    <location>
        <position position="100"/>
    </location>
</feature>
<dbReference type="EMBL" id="HACG01007899">
    <property type="protein sequence ID" value="CEK54764.1"/>
    <property type="molecule type" value="Transcribed_RNA"/>
</dbReference>
<dbReference type="AlphaFoldDB" id="A0A0B6YF09"/>
<feature type="region of interest" description="Disordered" evidence="1">
    <location>
        <begin position="17"/>
        <end position="47"/>
    </location>
</feature>
<feature type="compositionally biased region" description="Basic residues" evidence="1">
    <location>
        <begin position="28"/>
        <end position="40"/>
    </location>
</feature>
<accession>A0A0B6YF09</accession>